<evidence type="ECO:0000313" key="5">
    <source>
        <dbReference type="EMBL" id="MEX6689924.1"/>
    </source>
</evidence>
<keyword evidence="6" id="KW-1185">Reference proteome</keyword>
<protein>
    <submittedName>
        <fullName evidence="5">UpxY family transcription antiterminator</fullName>
    </submittedName>
</protein>
<sequence>MKKFRPSWYVIYTRPRHEKKLASELTEMTITSFLPTIKSLRTWNDRKKFVDSPLFPSYIFVYLKTAQEYFTCLGHDSVLFFIKQGKDICQVPQSIIDDIKLIVANGKNIEVCEDKLSPGKRLIITEGPFTGFSCEIIEYKGRQRIWVRIDLLKRNILLDLPIDYLAQTG</sequence>
<accession>A0ABV3ZLC0</accession>
<dbReference type="InterPro" id="IPR008991">
    <property type="entry name" value="Translation_prot_SH3-like_sf"/>
</dbReference>
<dbReference type="PANTHER" id="PTHR30265">
    <property type="entry name" value="RHO-INTERACTING TRANSCRIPTION TERMINATION FACTOR NUSG"/>
    <property type="match status" value="1"/>
</dbReference>
<dbReference type="EMBL" id="JAULBC010000007">
    <property type="protein sequence ID" value="MEX6689924.1"/>
    <property type="molecule type" value="Genomic_DNA"/>
</dbReference>
<keyword evidence="1" id="KW-0889">Transcription antitermination</keyword>
<keyword evidence="3" id="KW-0804">Transcription</keyword>
<evidence type="ECO:0000256" key="3">
    <source>
        <dbReference type="ARBA" id="ARBA00023163"/>
    </source>
</evidence>
<evidence type="ECO:0000256" key="2">
    <source>
        <dbReference type="ARBA" id="ARBA00023015"/>
    </source>
</evidence>
<evidence type="ECO:0000313" key="6">
    <source>
        <dbReference type="Proteomes" id="UP001560573"/>
    </source>
</evidence>
<dbReference type="Pfam" id="PF02357">
    <property type="entry name" value="NusG"/>
    <property type="match status" value="1"/>
</dbReference>
<keyword evidence="2" id="KW-0805">Transcription regulation</keyword>
<gene>
    <name evidence="5" type="ORF">QTN47_20620</name>
</gene>
<name>A0ABV3ZLC0_9BACT</name>
<dbReference type="NCBIfam" id="NF033644">
    <property type="entry name" value="antiterm_UpxY"/>
    <property type="match status" value="1"/>
</dbReference>
<proteinExistence type="predicted"/>
<organism evidence="5 6">
    <name type="scientific">Danxiaibacter flavus</name>
    <dbReference type="NCBI Taxonomy" id="3049108"/>
    <lineage>
        <taxon>Bacteria</taxon>
        <taxon>Pseudomonadati</taxon>
        <taxon>Bacteroidota</taxon>
        <taxon>Chitinophagia</taxon>
        <taxon>Chitinophagales</taxon>
        <taxon>Chitinophagaceae</taxon>
        <taxon>Danxiaibacter</taxon>
    </lineage>
</organism>
<dbReference type="CDD" id="cd09895">
    <property type="entry name" value="NGN_SP_UpxY"/>
    <property type="match status" value="1"/>
</dbReference>
<dbReference type="Proteomes" id="UP001560573">
    <property type="component" value="Unassembled WGS sequence"/>
</dbReference>
<comment type="caution">
    <text evidence="5">The sequence shown here is derived from an EMBL/GenBank/DDBJ whole genome shotgun (WGS) entry which is preliminary data.</text>
</comment>
<dbReference type="PANTHER" id="PTHR30265:SF4">
    <property type="entry name" value="KOW MOTIF FAMILY PROTEIN, EXPRESSED"/>
    <property type="match status" value="1"/>
</dbReference>
<dbReference type="InterPro" id="IPR006645">
    <property type="entry name" value="NGN-like_dom"/>
</dbReference>
<dbReference type="Gene3D" id="3.30.70.940">
    <property type="entry name" value="NusG, N-terminal domain"/>
    <property type="match status" value="1"/>
</dbReference>
<dbReference type="RefSeq" id="WP_369331330.1">
    <property type="nucleotide sequence ID" value="NZ_JAULBC010000007.1"/>
</dbReference>
<dbReference type="InterPro" id="IPR043425">
    <property type="entry name" value="NusG-like"/>
</dbReference>
<evidence type="ECO:0000259" key="4">
    <source>
        <dbReference type="Pfam" id="PF02357"/>
    </source>
</evidence>
<reference evidence="5 6" key="1">
    <citation type="submission" date="2023-07" db="EMBL/GenBank/DDBJ databases">
        <authorList>
            <person name="Lian W.-H."/>
        </authorList>
    </citation>
    <scope>NUCLEOTIDE SEQUENCE [LARGE SCALE GENOMIC DNA]</scope>
    <source>
        <strain evidence="5 6">SYSU DXS3180</strain>
    </source>
</reference>
<dbReference type="InterPro" id="IPR036735">
    <property type="entry name" value="NGN_dom_sf"/>
</dbReference>
<dbReference type="SUPFAM" id="SSF82679">
    <property type="entry name" value="N-utilization substance G protein NusG, N-terminal domain"/>
    <property type="match status" value="1"/>
</dbReference>
<evidence type="ECO:0000256" key="1">
    <source>
        <dbReference type="ARBA" id="ARBA00022814"/>
    </source>
</evidence>
<dbReference type="SUPFAM" id="SSF50104">
    <property type="entry name" value="Translation proteins SH3-like domain"/>
    <property type="match status" value="1"/>
</dbReference>
<feature type="domain" description="NusG-like N-terminal" evidence="4">
    <location>
        <begin position="7"/>
        <end position="99"/>
    </location>
</feature>